<dbReference type="RefSeq" id="WP_065310635.1">
    <property type="nucleotide sequence ID" value="NZ_LOCQ01000062.1"/>
</dbReference>
<accession>A0A1A7BWH4</accession>
<dbReference type="Pfam" id="PF11304">
    <property type="entry name" value="DUF3106"/>
    <property type="match status" value="1"/>
</dbReference>
<feature type="compositionally biased region" description="Pro residues" evidence="1">
    <location>
        <begin position="190"/>
        <end position="223"/>
    </location>
</feature>
<organism evidence="3 4">
    <name type="scientific">Janthinobacterium psychrotolerans</name>
    <dbReference type="NCBI Taxonomy" id="1747903"/>
    <lineage>
        <taxon>Bacteria</taxon>
        <taxon>Pseudomonadati</taxon>
        <taxon>Pseudomonadota</taxon>
        <taxon>Betaproteobacteria</taxon>
        <taxon>Burkholderiales</taxon>
        <taxon>Oxalobacteraceae</taxon>
        <taxon>Janthinobacterium</taxon>
    </lineage>
</organism>
<dbReference type="Proteomes" id="UP000092713">
    <property type="component" value="Unassembled WGS sequence"/>
</dbReference>
<keyword evidence="2" id="KW-1133">Transmembrane helix</keyword>
<protein>
    <recommendedName>
        <fullName evidence="5">DUF3106 domain-containing protein</fullName>
    </recommendedName>
</protein>
<comment type="caution">
    <text evidence="3">The sequence shown here is derived from an EMBL/GenBank/DDBJ whole genome shotgun (WGS) entry which is preliminary data.</text>
</comment>
<dbReference type="EMBL" id="LOCQ01000062">
    <property type="protein sequence ID" value="OBV36865.1"/>
    <property type="molecule type" value="Genomic_DNA"/>
</dbReference>
<proteinExistence type="predicted"/>
<dbReference type="PATRIC" id="fig|1747903.4.peg.356"/>
<keyword evidence="2" id="KW-0812">Transmembrane</keyword>
<keyword evidence="4" id="KW-1185">Reference proteome</keyword>
<feature type="region of interest" description="Disordered" evidence="1">
    <location>
        <begin position="171"/>
        <end position="223"/>
    </location>
</feature>
<evidence type="ECO:0000256" key="2">
    <source>
        <dbReference type="SAM" id="Phobius"/>
    </source>
</evidence>
<feature type="transmembrane region" description="Helical" evidence="2">
    <location>
        <begin position="12"/>
        <end position="33"/>
    </location>
</feature>
<evidence type="ECO:0000313" key="4">
    <source>
        <dbReference type="Proteomes" id="UP000092713"/>
    </source>
</evidence>
<gene>
    <name evidence="3" type="ORF">ASR47_1001342</name>
</gene>
<dbReference type="AlphaFoldDB" id="A0A1A7BWH4"/>
<sequence>MADATTSKARKGWIIGGTALGACALAGASWVYANQDAPAPAATAAPAAKAAAPAALVNNAGKSQWANLSRAQQAALQPLAGEWNKLDATRKQKWLDIANRFAAMKPDEQARVHERMREWVKLTPEQRRTVRENYARAKKIDPGQKSAQWEQYQQLPEEQKKKLAAEAVPKKIPVAKPDIRPPAVNAAPAPAIPAPVLPVAPVPPAAPPATPAPAPTPVPDYAR</sequence>
<dbReference type="InterPro" id="IPR021455">
    <property type="entry name" value="DUF3106"/>
</dbReference>
<evidence type="ECO:0008006" key="5">
    <source>
        <dbReference type="Google" id="ProtNLM"/>
    </source>
</evidence>
<name>A0A1A7BWH4_9BURK</name>
<evidence type="ECO:0000313" key="3">
    <source>
        <dbReference type="EMBL" id="OBV36865.1"/>
    </source>
</evidence>
<reference evidence="3 4" key="1">
    <citation type="submission" date="2016-04" db="EMBL/GenBank/DDBJ databases">
        <title>Draft genome sequence of Janthinobacterium psychrotolerans sp. nov., isolated from freshwater sediments in Denmark.</title>
        <authorList>
            <person name="Gong X."/>
            <person name="Skrivergaard S."/>
            <person name="Korsgaard B.S."/>
            <person name="Schreiber L."/>
            <person name="Marshall I.P."/>
            <person name="Finster K."/>
            <person name="Schramm A."/>
        </authorList>
    </citation>
    <scope>NUCLEOTIDE SEQUENCE [LARGE SCALE GENOMIC DNA]</scope>
    <source>
        <strain evidence="3 4">S3-2</strain>
    </source>
</reference>
<keyword evidence="2" id="KW-0472">Membrane</keyword>
<dbReference type="STRING" id="1747903.ASR47_1001342"/>
<dbReference type="OrthoDB" id="9796567at2"/>
<evidence type="ECO:0000256" key="1">
    <source>
        <dbReference type="SAM" id="MobiDB-lite"/>
    </source>
</evidence>